<dbReference type="AlphaFoldDB" id="A0A1X2GA42"/>
<dbReference type="Gene3D" id="1.10.510.10">
    <property type="entry name" value="Transferase(Phosphotransferase) domain 1"/>
    <property type="match status" value="1"/>
</dbReference>
<dbReference type="FunFam" id="1.10.510.10:FF:001167">
    <property type="entry name" value="Uncharacterized protein"/>
    <property type="match status" value="1"/>
</dbReference>
<keyword evidence="6 15" id="KW-0418">Kinase</keyword>
<keyword evidence="16" id="KW-1185">Reference proteome</keyword>
<feature type="region of interest" description="Disordered" evidence="13">
    <location>
        <begin position="174"/>
        <end position="211"/>
    </location>
</feature>
<dbReference type="SMART" id="SM00220">
    <property type="entry name" value="S_TKc"/>
    <property type="match status" value="1"/>
</dbReference>
<dbReference type="CDD" id="cd13996">
    <property type="entry name" value="STKc_EIF2AK"/>
    <property type="match status" value="1"/>
</dbReference>
<dbReference type="Proteomes" id="UP000242146">
    <property type="component" value="Unassembled WGS sequence"/>
</dbReference>
<feature type="binding site" evidence="11">
    <location>
        <position position="274"/>
    </location>
    <ligand>
        <name>ATP</name>
        <dbReference type="ChEBI" id="CHEBI:30616"/>
    </ligand>
</feature>
<evidence type="ECO:0000256" key="1">
    <source>
        <dbReference type="ARBA" id="ARBA00012513"/>
    </source>
</evidence>
<evidence type="ECO:0000256" key="5">
    <source>
        <dbReference type="ARBA" id="ARBA00022741"/>
    </source>
</evidence>
<keyword evidence="2" id="KW-0723">Serine/threonine-protein kinase</keyword>
<evidence type="ECO:0000256" key="13">
    <source>
        <dbReference type="SAM" id="MobiDB-lite"/>
    </source>
</evidence>
<keyword evidence="4" id="KW-0808">Transferase</keyword>
<evidence type="ECO:0000313" key="15">
    <source>
        <dbReference type="EMBL" id="ORX48879.1"/>
    </source>
</evidence>
<evidence type="ECO:0000256" key="11">
    <source>
        <dbReference type="PROSITE-ProRule" id="PRU10141"/>
    </source>
</evidence>
<dbReference type="SUPFAM" id="SSF56112">
    <property type="entry name" value="Protein kinase-like (PK-like)"/>
    <property type="match status" value="1"/>
</dbReference>
<evidence type="ECO:0000256" key="8">
    <source>
        <dbReference type="ARBA" id="ARBA00023193"/>
    </source>
</evidence>
<evidence type="ECO:0000256" key="6">
    <source>
        <dbReference type="ARBA" id="ARBA00022777"/>
    </source>
</evidence>
<dbReference type="PROSITE" id="PS00107">
    <property type="entry name" value="PROTEIN_KINASE_ATP"/>
    <property type="match status" value="1"/>
</dbReference>
<dbReference type="GO" id="GO:0005634">
    <property type="term" value="C:nucleus"/>
    <property type="evidence" value="ECO:0007669"/>
    <property type="project" value="TreeGrafter"/>
</dbReference>
<evidence type="ECO:0000256" key="7">
    <source>
        <dbReference type="ARBA" id="ARBA00022840"/>
    </source>
</evidence>
<dbReference type="InterPro" id="IPR000719">
    <property type="entry name" value="Prot_kinase_dom"/>
</dbReference>
<dbReference type="EC" id="2.7.11.1" evidence="1"/>
<dbReference type="PANTHER" id="PTHR11042">
    <property type="entry name" value="EUKARYOTIC TRANSLATION INITIATION FACTOR 2-ALPHA KINASE EIF2-ALPHA KINASE -RELATED"/>
    <property type="match status" value="1"/>
</dbReference>
<name>A0A1X2GA42_9FUNG</name>
<dbReference type="GO" id="GO:0004694">
    <property type="term" value="F:eukaryotic translation initiation factor 2alpha kinase activity"/>
    <property type="evidence" value="ECO:0007669"/>
    <property type="project" value="TreeGrafter"/>
</dbReference>
<dbReference type="STRING" id="101127.A0A1X2GA42"/>
<evidence type="ECO:0000259" key="14">
    <source>
        <dbReference type="PROSITE" id="PS50011"/>
    </source>
</evidence>
<dbReference type="GO" id="GO:0005737">
    <property type="term" value="C:cytoplasm"/>
    <property type="evidence" value="ECO:0007669"/>
    <property type="project" value="TreeGrafter"/>
</dbReference>
<proteinExistence type="inferred from homology"/>
<evidence type="ECO:0000313" key="16">
    <source>
        <dbReference type="Proteomes" id="UP000242146"/>
    </source>
</evidence>
<keyword evidence="12" id="KW-0175">Coiled coil</keyword>
<reference evidence="15 16" key="1">
    <citation type="submission" date="2016-07" db="EMBL/GenBank/DDBJ databases">
        <title>Pervasive Adenine N6-methylation of Active Genes in Fungi.</title>
        <authorList>
            <consortium name="DOE Joint Genome Institute"/>
            <person name="Mondo S.J."/>
            <person name="Dannebaum R.O."/>
            <person name="Kuo R.C."/>
            <person name="Labutti K."/>
            <person name="Haridas S."/>
            <person name="Kuo A."/>
            <person name="Salamov A."/>
            <person name="Ahrendt S.R."/>
            <person name="Lipzen A."/>
            <person name="Sullivan W."/>
            <person name="Andreopoulos W.B."/>
            <person name="Clum A."/>
            <person name="Lindquist E."/>
            <person name="Daum C."/>
            <person name="Ramamoorthy G.K."/>
            <person name="Gryganskyi A."/>
            <person name="Culley D."/>
            <person name="Magnuson J.K."/>
            <person name="James T.Y."/>
            <person name="O'Malley M.A."/>
            <person name="Stajich J.E."/>
            <person name="Spatafora J.W."/>
            <person name="Visel A."/>
            <person name="Grigoriev I.V."/>
        </authorList>
    </citation>
    <scope>NUCLEOTIDE SEQUENCE [LARGE SCALE GENOMIC DNA]</scope>
    <source>
        <strain evidence="15 16">NRRL 3301</strain>
    </source>
</reference>
<dbReference type="Pfam" id="PF22949">
    <property type="entry name" value="HRI2_3H"/>
    <property type="match status" value="1"/>
</dbReference>
<dbReference type="EMBL" id="MCGT01000028">
    <property type="protein sequence ID" value="ORX48879.1"/>
    <property type="molecule type" value="Genomic_DNA"/>
</dbReference>
<evidence type="ECO:0000256" key="3">
    <source>
        <dbReference type="ARBA" id="ARBA00022553"/>
    </source>
</evidence>
<dbReference type="PROSITE" id="PS00108">
    <property type="entry name" value="PROTEIN_KINASE_ST"/>
    <property type="match status" value="1"/>
</dbReference>
<sequence>MDDYCESPESSNAFWFKPTDVDSDTDSVAISPSIANVFEAEDIIFANMDASTEIRFCEPSSITSSADSTENRTSTQSLASSATKLQRQQTKMLLVSLIETFCRIYGDSPDANRKVFFLICQTLKSLGIIDTEFINEMASVRSTFQRTFQKLFYAAVQTVQNESLIDQNHRLLLPEPSSTPDSTYKANARRREEGGGMTTMSTTTSIDSRERSYSSLSSMSSTSQMTRHAFFDLSIQHSRYCDDFTELTLLGRGGFALAYRARNNLDGIDYAVKKVRLGPDLNQGGSTSYKKIFREIKHLARLEHPNVIRYYSSWLEYDSGVDSAGQFLENDTFVAGWTLYIQMQLCPTTLYDYIEARNQDFGAVDSGRNLSLFSQILQGTLYIHKQGLIHRDLKPSNIFLTLPPEKNASNLVSTNGMIWEACIPKIGDFGLAAALMDEDAAEMKFAQLKNINAVRPETATVSPKLPGTPVQINDKRKNTPITARKLTPQPRAHTIGIGTQTYASPEQLRYSGKPYDEKVDVYSLGIIFFELYQPFTTSMERADAIRNLKQFTMLPDAFVERHPKESAIILWMMDHEPERRPTVQQLLDYGLFSPSSEDLLEILASRLKEKSDELDTEKKKVESLKLNIQRLEQERLLEREEMQQKLDMLKLESISNK</sequence>
<feature type="compositionally biased region" description="Polar residues" evidence="13">
    <location>
        <begin position="176"/>
        <end position="185"/>
    </location>
</feature>
<evidence type="ECO:0000256" key="9">
    <source>
        <dbReference type="ARBA" id="ARBA00037982"/>
    </source>
</evidence>
<comment type="similarity">
    <text evidence="9">Belongs to the protein kinase superfamily. Ser/Thr protein kinase family. GCN2 subfamily.</text>
</comment>
<dbReference type="InterPro" id="IPR050339">
    <property type="entry name" value="CC_SR_Kinase"/>
</dbReference>
<dbReference type="GO" id="GO:0005524">
    <property type="term" value="F:ATP binding"/>
    <property type="evidence" value="ECO:0007669"/>
    <property type="project" value="UniProtKB-UniRule"/>
</dbReference>
<evidence type="ECO:0000256" key="4">
    <source>
        <dbReference type="ARBA" id="ARBA00022679"/>
    </source>
</evidence>
<keyword evidence="5 11" id="KW-0547">Nucleotide-binding</keyword>
<dbReference type="InterPro" id="IPR008271">
    <property type="entry name" value="Ser/Thr_kinase_AS"/>
</dbReference>
<evidence type="ECO:0000256" key="12">
    <source>
        <dbReference type="SAM" id="Coils"/>
    </source>
</evidence>
<comment type="caution">
    <text evidence="15">The sequence shown here is derived from an EMBL/GenBank/DDBJ whole genome shotgun (WGS) entry which is preliminary data.</text>
</comment>
<dbReference type="InterPro" id="IPR017441">
    <property type="entry name" value="Protein_kinase_ATP_BS"/>
</dbReference>
<organism evidence="15 16">
    <name type="scientific">Hesseltinella vesiculosa</name>
    <dbReference type="NCBI Taxonomy" id="101127"/>
    <lineage>
        <taxon>Eukaryota</taxon>
        <taxon>Fungi</taxon>
        <taxon>Fungi incertae sedis</taxon>
        <taxon>Mucoromycota</taxon>
        <taxon>Mucoromycotina</taxon>
        <taxon>Mucoromycetes</taxon>
        <taxon>Mucorales</taxon>
        <taxon>Cunninghamellaceae</taxon>
        <taxon>Hesseltinella</taxon>
    </lineage>
</organism>
<feature type="coiled-coil region" evidence="12">
    <location>
        <begin position="600"/>
        <end position="648"/>
    </location>
</feature>
<evidence type="ECO:0000256" key="2">
    <source>
        <dbReference type="ARBA" id="ARBA00022527"/>
    </source>
</evidence>
<gene>
    <name evidence="15" type="ORF">DM01DRAFT_1309481</name>
</gene>
<protein>
    <recommendedName>
        <fullName evidence="1">non-specific serine/threonine protein kinase</fullName>
        <ecNumber evidence="1">2.7.11.1</ecNumber>
    </recommendedName>
    <alternativeName>
        <fullName evidence="10">Heme-regulated eukaryotic initiation factor eIF-2-alpha kinase</fullName>
    </alternativeName>
</protein>
<dbReference type="PROSITE" id="PS50011">
    <property type="entry name" value="PROTEIN_KINASE_DOM"/>
    <property type="match status" value="1"/>
</dbReference>
<keyword evidence="3" id="KW-0597">Phosphoprotein</keyword>
<evidence type="ECO:0000256" key="10">
    <source>
        <dbReference type="ARBA" id="ARBA00042914"/>
    </source>
</evidence>
<feature type="domain" description="Protein kinase" evidence="14">
    <location>
        <begin position="244"/>
        <end position="592"/>
    </location>
</feature>
<feature type="region of interest" description="Disordered" evidence="13">
    <location>
        <begin position="61"/>
        <end position="82"/>
    </location>
</feature>
<dbReference type="OrthoDB" id="1405469at2759"/>
<dbReference type="GO" id="GO:0017148">
    <property type="term" value="P:negative regulation of translation"/>
    <property type="evidence" value="ECO:0007669"/>
    <property type="project" value="UniProtKB-KW"/>
</dbReference>
<keyword evidence="8" id="KW-0652">Protein synthesis inhibitor</keyword>
<dbReference type="InterPro" id="IPR011009">
    <property type="entry name" value="Kinase-like_dom_sf"/>
</dbReference>
<keyword evidence="7 11" id="KW-0067">ATP-binding</keyword>
<accession>A0A1X2GA42</accession>
<dbReference type="Gene3D" id="3.30.200.20">
    <property type="entry name" value="Phosphorylase Kinase, domain 1"/>
    <property type="match status" value="1"/>
</dbReference>
<dbReference type="InterPro" id="IPR054521">
    <property type="entry name" value="HRI2_3H"/>
</dbReference>
<dbReference type="PANTHER" id="PTHR11042:SF187">
    <property type="entry name" value="EUKARYOTIC TRANSLATION INITIATION FACTOR 2-ALPHA KINASE 2"/>
    <property type="match status" value="1"/>
</dbReference>
<dbReference type="Pfam" id="PF00069">
    <property type="entry name" value="Pkinase"/>
    <property type="match status" value="2"/>
</dbReference>